<proteinExistence type="predicted"/>
<protein>
    <submittedName>
        <fullName evidence="1">Uncharacterized protein</fullName>
    </submittedName>
</protein>
<dbReference type="GeneID" id="20226239"/>
<dbReference type="KEGG" id="aaf:AURANDRAFT_67458"/>
<dbReference type="RefSeq" id="XP_009041145.1">
    <property type="nucleotide sequence ID" value="XM_009042897.1"/>
</dbReference>
<organism evidence="2">
    <name type="scientific">Aureococcus anophagefferens</name>
    <name type="common">Harmful bloom alga</name>
    <dbReference type="NCBI Taxonomy" id="44056"/>
    <lineage>
        <taxon>Eukaryota</taxon>
        <taxon>Sar</taxon>
        <taxon>Stramenopiles</taxon>
        <taxon>Ochrophyta</taxon>
        <taxon>Pelagophyceae</taxon>
        <taxon>Pelagomonadales</taxon>
        <taxon>Pelagomonadaceae</taxon>
        <taxon>Aureococcus</taxon>
    </lineage>
</organism>
<evidence type="ECO:0000313" key="2">
    <source>
        <dbReference type="Proteomes" id="UP000002729"/>
    </source>
</evidence>
<accession>F0YL83</accession>
<dbReference type="InParanoid" id="F0YL83"/>
<name>F0YL83_AURAN</name>
<keyword evidence="2" id="KW-1185">Reference proteome</keyword>
<gene>
    <name evidence="1" type="ORF">AURANDRAFT_67458</name>
</gene>
<dbReference type="Proteomes" id="UP000002729">
    <property type="component" value="Unassembled WGS sequence"/>
</dbReference>
<evidence type="ECO:0000313" key="1">
    <source>
        <dbReference type="EMBL" id="EGB04159.1"/>
    </source>
</evidence>
<dbReference type="AlphaFoldDB" id="F0YL83"/>
<reference evidence="1 2" key="1">
    <citation type="journal article" date="2011" name="Proc. Natl. Acad. Sci. U.S.A.">
        <title>Niche of harmful alga Aureococcus anophagefferens revealed through ecogenomics.</title>
        <authorList>
            <person name="Gobler C.J."/>
            <person name="Berry D.L."/>
            <person name="Dyhrman S.T."/>
            <person name="Wilhelm S.W."/>
            <person name="Salamov A."/>
            <person name="Lobanov A.V."/>
            <person name="Zhang Y."/>
            <person name="Collier J.L."/>
            <person name="Wurch L.L."/>
            <person name="Kustka A.B."/>
            <person name="Dill B.D."/>
            <person name="Shah M."/>
            <person name="VerBerkmoes N.C."/>
            <person name="Kuo A."/>
            <person name="Terry A."/>
            <person name="Pangilinan J."/>
            <person name="Lindquist E.A."/>
            <person name="Lucas S."/>
            <person name="Paulsen I.T."/>
            <person name="Hattenrath-Lehmann T.K."/>
            <person name="Talmage S.C."/>
            <person name="Walker E.A."/>
            <person name="Koch F."/>
            <person name="Burson A.M."/>
            <person name="Marcoval M.A."/>
            <person name="Tang Y.Z."/>
            <person name="Lecleir G.R."/>
            <person name="Coyne K.J."/>
            <person name="Berg G.M."/>
            <person name="Bertrand E.M."/>
            <person name="Saito M.A."/>
            <person name="Gladyshev V.N."/>
            <person name="Grigoriev I.V."/>
        </authorList>
    </citation>
    <scope>NUCLEOTIDE SEQUENCE [LARGE SCALE GENOMIC DNA]</scope>
    <source>
        <strain evidence="2">CCMP 1984</strain>
    </source>
</reference>
<sequence length="275" mass="27896">MRRRAARAVLVAGAAATTGPPPGGVAVCVVGFARTFAHRHVHDGLAAAFAAGLGGDYDVFGVVDDGPGDTVKGARTSPPDPPGLAAAAAALRPAAWAAGPRPMENCSGLLPALDQWFKLAACVDLVAAAEATRGRQYDRAPLRGPACPARVLALRNLTAAALAARHALADRGKPASDAFRTWEFRDGGGFLEGLAASCLGAPVAVDAAVDVDILRLPLAAKLRGLKSAWLKARRRGDGDPAAVAAFERIAALVPPGELCPSLGFCGCSPTGADCV</sequence>
<dbReference type="eggNOG" id="ENOG502T0FB">
    <property type="taxonomic scope" value="Eukaryota"/>
</dbReference>
<dbReference type="EMBL" id="GL833155">
    <property type="protein sequence ID" value="EGB04159.1"/>
    <property type="molecule type" value="Genomic_DNA"/>
</dbReference>